<gene>
    <name evidence="1" type="ORF">SLEP1_g37628</name>
</gene>
<accession>A0AAV5KVG9</accession>
<evidence type="ECO:0008006" key="3">
    <source>
        <dbReference type="Google" id="ProtNLM"/>
    </source>
</evidence>
<dbReference type="InterPro" id="IPR016024">
    <property type="entry name" value="ARM-type_fold"/>
</dbReference>
<protein>
    <recommendedName>
        <fullName evidence="3">Protein PRD1</fullName>
    </recommendedName>
</protein>
<dbReference type="GO" id="GO:0042138">
    <property type="term" value="P:meiotic DNA double-strand break formation"/>
    <property type="evidence" value="ECO:0007669"/>
    <property type="project" value="InterPro"/>
</dbReference>
<comment type="caution">
    <text evidence="1">The sequence shown here is derived from an EMBL/GenBank/DDBJ whole genome shotgun (WGS) entry which is preliminary data.</text>
</comment>
<name>A0AAV5KVG9_9ROSI</name>
<dbReference type="Proteomes" id="UP001054252">
    <property type="component" value="Unassembled WGS sequence"/>
</dbReference>
<dbReference type="PANTHER" id="PTHR36379">
    <property type="entry name" value="PROTEIN PRD1"/>
    <property type="match status" value="1"/>
</dbReference>
<dbReference type="EMBL" id="BPVZ01000080">
    <property type="protein sequence ID" value="GKV28605.1"/>
    <property type="molecule type" value="Genomic_DNA"/>
</dbReference>
<proteinExistence type="predicted"/>
<keyword evidence="2" id="KW-1185">Reference proteome</keyword>
<evidence type="ECO:0000313" key="2">
    <source>
        <dbReference type="Proteomes" id="UP001054252"/>
    </source>
</evidence>
<dbReference type="AlphaFoldDB" id="A0AAV5KVG9"/>
<reference evidence="1 2" key="1">
    <citation type="journal article" date="2021" name="Commun. Biol.">
        <title>The genome of Shorea leprosula (Dipterocarpaceae) highlights the ecological relevance of drought in aseasonal tropical rainforests.</title>
        <authorList>
            <person name="Ng K.K.S."/>
            <person name="Kobayashi M.J."/>
            <person name="Fawcett J.A."/>
            <person name="Hatakeyama M."/>
            <person name="Paape T."/>
            <person name="Ng C.H."/>
            <person name="Ang C.C."/>
            <person name="Tnah L.H."/>
            <person name="Lee C.T."/>
            <person name="Nishiyama T."/>
            <person name="Sese J."/>
            <person name="O'Brien M.J."/>
            <person name="Copetti D."/>
            <person name="Mohd Noor M.I."/>
            <person name="Ong R.C."/>
            <person name="Putra M."/>
            <person name="Sireger I.Z."/>
            <person name="Indrioko S."/>
            <person name="Kosugi Y."/>
            <person name="Izuno A."/>
            <person name="Isagi Y."/>
            <person name="Lee S.L."/>
            <person name="Shimizu K.K."/>
        </authorList>
    </citation>
    <scope>NUCLEOTIDE SEQUENCE [LARGE SCALE GENOMIC DNA]</scope>
    <source>
        <strain evidence="1">214</strain>
    </source>
</reference>
<organism evidence="1 2">
    <name type="scientific">Rubroshorea leprosula</name>
    <dbReference type="NCBI Taxonomy" id="152421"/>
    <lineage>
        <taxon>Eukaryota</taxon>
        <taxon>Viridiplantae</taxon>
        <taxon>Streptophyta</taxon>
        <taxon>Embryophyta</taxon>
        <taxon>Tracheophyta</taxon>
        <taxon>Spermatophyta</taxon>
        <taxon>Magnoliopsida</taxon>
        <taxon>eudicotyledons</taxon>
        <taxon>Gunneridae</taxon>
        <taxon>Pentapetalae</taxon>
        <taxon>rosids</taxon>
        <taxon>malvids</taxon>
        <taxon>Malvales</taxon>
        <taxon>Dipterocarpaceae</taxon>
        <taxon>Rubroshorea</taxon>
    </lineage>
</organism>
<dbReference type="InterPro" id="IPR044968">
    <property type="entry name" value="PRD1"/>
</dbReference>
<dbReference type="PANTHER" id="PTHR36379:SF1">
    <property type="entry name" value="PUTATIVE RECOMBINATION INITIATION DEFECT 1-RELATED"/>
    <property type="match status" value="1"/>
</dbReference>
<dbReference type="SUPFAM" id="SSF48371">
    <property type="entry name" value="ARM repeat"/>
    <property type="match status" value="2"/>
</dbReference>
<sequence>MLCGESQEPDLDLDLELEESPDPEQPCSQGHRASLSLYTQEGGSICLLCLSNLISDPRSPTVHVSYALSQLSHALSQPQFLRSLLSFHPHFLVSSLVRALSSFEDDPIAYQLVHIISALCTSAGGSVTADFVARVADTLSSGVLAWSRRQLHMLHCFGVLLNCQTTDPSAYIKDKGALVSNLVAGLQLPRVSDEADVLHSFCPDLLRLSLEALMKTQRDDVRLNCVALLTILAQKGFLGNAHGNGISSMNSDEADSFMQTTADGLDETPPESLFAEAIKGPLLSSDSQVQISTLDLIFQYLSGENALGKQIQVLVEENIVDYILEILRLSECKDTLVISCLKVLNLFSSAGKSFIKRLVVGFTTLLQVLRYVAEVPFHPVQSHTLKLIWNSISDCPGIVSASHTEELVVFVTKMLKRHIDGKMGMLSETFIMACSIFVALLKSPSSQWTSNIPTLIQEASRHAILASLSIFEKDPGQLLYSLYLLKEAYEFSYLDFSTSEDSHMELRTCIVDVCTSHLLPWFARSINEINEEIVLGVLETLHSILLGSSDIPTTKLAKVLISSSWFSLSFGCLGLFPTEKLKWRVYLMLSSLVDVLMGNESGQPIRDAASFLPSDPTDLLFLLGQKSSDSLDLSSCQSAVLLILHLSCLYDDRLADEKSLLASVEQYIIVNSGELLSGGIDSKKIMELVNIYGLSRGLAKINYQIPYSPEAERILFHVLTENEWDLSSAMIHSVSLKWLFQQDKISEPLSSQLLEICRKNCTSDNQITIYGGHSSYINAEVIAELVASGDNYGAKLLVCLMVKLIEGCEEHDIVAVVNLMSAAIEIFPAVSDQLCLHGISNAIQTVLHNSIHSSSRELYVDILLLIFNILSSVQSKAITDNESWVAVPMKLMDSLIPAESKLGQNHEGLLVLGILSLILYYSTNEALTEASKSVVFNTPLITTINRTVQEACSKGPGLIEYDEGTSLGENLILLLMLCYFSLRCLNAVLPEAVNWQTLCGPSDAMEPFSIINIQCHDLCRLMHFGSPSVKLVASYCLLETLTRISDQRTGKHEELKCTMSYLLSIMAVLEGLIFYRDIRVAMNCGLCLSVILGWEEIQEAKVSFKNNWFRVIVEEMAMCLAVPCLASKSFFNHLKPAVHVTVALLKLQKIPGWMRAVFDDPCISGIIENLQVTNIKPHSPGNTENYSKKEENGTDK</sequence>
<evidence type="ECO:0000313" key="1">
    <source>
        <dbReference type="EMBL" id="GKV28605.1"/>
    </source>
</evidence>